<keyword evidence="3" id="KW-1185">Reference proteome</keyword>
<reference evidence="2 3" key="1">
    <citation type="submission" date="2017-04" db="EMBL/GenBank/DDBJ databases">
        <authorList>
            <person name="Afonso C.L."/>
            <person name="Miller P.J."/>
            <person name="Scott M.A."/>
            <person name="Spackman E."/>
            <person name="Goraichik I."/>
            <person name="Dimitrov K.M."/>
            <person name="Suarez D.L."/>
            <person name="Swayne D.E."/>
        </authorList>
    </citation>
    <scope>NUCLEOTIDE SEQUENCE [LARGE SCALE GENOMIC DNA]</scope>
    <source>
        <strain evidence="2 3">DSM 5090</strain>
    </source>
</reference>
<dbReference type="EMBL" id="FWXI01000005">
    <property type="protein sequence ID" value="SMC56727.1"/>
    <property type="molecule type" value="Genomic_DNA"/>
</dbReference>
<dbReference type="OrthoDB" id="1682000at2"/>
<dbReference type="RefSeq" id="WP_084575071.1">
    <property type="nucleotide sequence ID" value="NZ_CP155572.1"/>
</dbReference>
<feature type="chain" id="PRO_5012167412" evidence="1">
    <location>
        <begin position="23"/>
        <end position="207"/>
    </location>
</feature>
<evidence type="ECO:0000313" key="3">
    <source>
        <dbReference type="Proteomes" id="UP000192738"/>
    </source>
</evidence>
<protein>
    <submittedName>
        <fullName evidence="2">Uncharacterized protein</fullName>
    </submittedName>
</protein>
<sequence length="207" mass="22655">MKTVLSILICFIISLSALPVQAEFSFSSTEPESKPTIAVLVGGQGAIRSNEKAMKIIQEKLEEKFPKAKFNLVTDSKLVQDALIFAEDEEVTDISQIKKGQLAKFGKERNFDYVISLILGMGHGRSGMNFWALNYDIDVDLQAKVVDVATAQYIYRQNIMGHGKSSAGIGMPSSVNAFAKATQACMETFCKEVNISPIKPVVPETAQ</sequence>
<keyword evidence="1" id="KW-0732">Signal</keyword>
<accession>A0A1W2A7U8</accession>
<evidence type="ECO:0000313" key="2">
    <source>
        <dbReference type="EMBL" id="SMC56727.1"/>
    </source>
</evidence>
<gene>
    <name evidence="2" type="ORF">SAMN04488500_105140</name>
</gene>
<feature type="signal peptide" evidence="1">
    <location>
        <begin position="1"/>
        <end position="22"/>
    </location>
</feature>
<organism evidence="2 3">
    <name type="scientific">Sporomusa malonica</name>
    <dbReference type="NCBI Taxonomy" id="112901"/>
    <lineage>
        <taxon>Bacteria</taxon>
        <taxon>Bacillati</taxon>
        <taxon>Bacillota</taxon>
        <taxon>Negativicutes</taxon>
        <taxon>Selenomonadales</taxon>
        <taxon>Sporomusaceae</taxon>
        <taxon>Sporomusa</taxon>
    </lineage>
</organism>
<dbReference type="Proteomes" id="UP000192738">
    <property type="component" value="Unassembled WGS sequence"/>
</dbReference>
<evidence type="ECO:0000256" key="1">
    <source>
        <dbReference type="SAM" id="SignalP"/>
    </source>
</evidence>
<name>A0A1W2A7U8_9FIRM</name>
<dbReference type="AlphaFoldDB" id="A0A1W2A7U8"/>
<proteinExistence type="predicted"/>